<dbReference type="KEGG" id="tpla:ElP_53950"/>
<dbReference type="Pfam" id="PF00656">
    <property type="entry name" value="Peptidase_C14"/>
    <property type="match status" value="3"/>
</dbReference>
<dbReference type="SMART" id="SM00028">
    <property type="entry name" value="TPR"/>
    <property type="match status" value="3"/>
</dbReference>
<dbReference type="OrthoDB" id="291633at2"/>
<gene>
    <name evidence="2" type="ORF">ElP_53950</name>
</gene>
<dbReference type="PANTHER" id="PTHR48104">
    <property type="entry name" value="METACASPASE-4"/>
    <property type="match status" value="1"/>
</dbReference>
<dbReference type="GO" id="GO:0005737">
    <property type="term" value="C:cytoplasm"/>
    <property type="evidence" value="ECO:0007669"/>
    <property type="project" value="TreeGrafter"/>
</dbReference>
<sequence length="1229" mass="134980">MTGQEHGLRDVEVVDDLGSDYAYRELWALIVGISSHAHSPWDLRFAHRDADELAKLLKNPSYGGLDDVHMKVLLNEQATTAAITRALRSFLRKPARQDLVLLHFSCHGTPDPDGLDEVYLVTHDTDPDDIAATAVPMREIDFAVEKTLKAERVVILADTCHSGALGNRNRSTKLVAPSAQVLASHLSEVGKSKRGKAWLMSAEASEVSLEDERWGGGHGLFTFHVIEGLKGGAERDGRVRVGDLFTYVDERVRKDSENRQHPIRGMEQFARDLVLATTAHLSAEEHFQIGRLLDGMGRLFHDPRRLESASEQLRWAFDKAAESNLPMPRAAILHGLARLSLREGDRALAAFDAALKAAGEDLDAAADARFHRTLALLDDGRPLGEVLTALDDFLSRHEADPRADCAREMRRRIETVERSRQRALLIGIAEYQRASLNLRGPTHDLKILSDVLVERLGFLPADVRLLSDAAATRSGILAALADMARESNPDDVVVVYFAGHGYEGTNETYWVAHDTDPDTGANALKGAEIHAALRAIRSSQTIALIDTHPNDNYLDLIAADGGYTLVLGASPGEMAYETAGDAEVPEPHGVFTLALVRVLRQGAARELRTCQLRDRLIEEVRRLGYQPADSEAPPVQTGPAEAIPRAVRRQTPKVIGNEDQVLFSGLPDFAELFRFSRNRGFARMTIGHVENLEQKTRSLSCPFSGFRYGLGRAYLEQGRADLAIPLLEGVPPTAPEGGEAGLALACSYLERDREEDARRALDAAIATRAAPENAWERSALDHLRTLVDRGIARRRALLVGINAYVAPEVPNPGGAVADVDALNAVLVDRWGFRPEDVTILTDAAATRDAILAGFRSLAEAAREAPCIFAFSGVGSTDSEGRPGIISVDSRQRPDLFDDIDVEELTRIAGPSAPNLIAILDAGWTHTSTEDEELLRRGRCAPSNVRSRIAARDLGSYRELSGLSLGIGRTTIYSESLRVDFTGRSVVEELLPDPEPGTTAPKLQGRLMHALTSALRRLDPDHATASAWLAEAFVSWTDPNTKQRTDDPVVISETETDAPLFGSSASREVLTALRRVERGPIAELVPRLKRLIEKQRRPEFLLNLGLAHEALDDRDAAIDAFEDARDHEEATSGIRAEARYHLGRVLYERNRGTDLDRAIGELREAIAQDAGLTGAFYYLGRALRDSARRNLDDLAVQAFRKYLDGDAPLGHRDEVRRWMNPGRNVTTSTL</sequence>
<evidence type="ECO:0000313" key="2">
    <source>
        <dbReference type="EMBL" id="QDV37456.1"/>
    </source>
</evidence>
<dbReference type="InterPro" id="IPR011990">
    <property type="entry name" value="TPR-like_helical_dom_sf"/>
</dbReference>
<dbReference type="PANTHER" id="PTHR48104:SF30">
    <property type="entry name" value="METACASPASE-1"/>
    <property type="match status" value="1"/>
</dbReference>
<feature type="domain" description="Peptidase C14 caspase" evidence="1">
    <location>
        <begin position="27"/>
        <end position="263"/>
    </location>
</feature>
<dbReference type="AlphaFoldDB" id="A0A518H9P3"/>
<dbReference type="InterPro" id="IPR050452">
    <property type="entry name" value="Metacaspase"/>
</dbReference>
<accession>A0A518H9P3</accession>
<dbReference type="RefSeq" id="WP_145275288.1">
    <property type="nucleotide sequence ID" value="NZ_CP036426.1"/>
</dbReference>
<dbReference type="Gene3D" id="1.25.40.10">
    <property type="entry name" value="Tetratricopeptide repeat domain"/>
    <property type="match status" value="2"/>
</dbReference>
<dbReference type="SUPFAM" id="SSF48452">
    <property type="entry name" value="TPR-like"/>
    <property type="match status" value="1"/>
</dbReference>
<dbReference type="GO" id="GO:0006508">
    <property type="term" value="P:proteolysis"/>
    <property type="evidence" value="ECO:0007669"/>
    <property type="project" value="InterPro"/>
</dbReference>
<protein>
    <submittedName>
        <fullName evidence="2">Caspase domain protein</fullName>
    </submittedName>
</protein>
<dbReference type="EMBL" id="CP036426">
    <property type="protein sequence ID" value="QDV37456.1"/>
    <property type="molecule type" value="Genomic_DNA"/>
</dbReference>
<proteinExistence type="predicted"/>
<dbReference type="InterPro" id="IPR011600">
    <property type="entry name" value="Pept_C14_caspase"/>
</dbReference>
<dbReference type="GO" id="GO:0004197">
    <property type="term" value="F:cysteine-type endopeptidase activity"/>
    <property type="evidence" value="ECO:0007669"/>
    <property type="project" value="InterPro"/>
</dbReference>
<dbReference type="InterPro" id="IPR019734">
    <property type="entry name" value="TPR_rpt"/>
</dbReference>
<name>A0A518H9P3_9BACT</name>
<dbReference type="InterPro" id="IPR029030">
    <property type="entry name" value="Caspase-like_dom_sf"/>
</dbReference>
<dbReference type="Proteomes" id="UP000317835">
    <property type="component" value="Chromosome"/>
</dbReference>
<evidence type="ECO:0000259" key="1">
    <source>
        <dbReference type="Pfam" id="PF00656"/>
    </source>
</evidence>
<dbReference type="SUPFAM" id="SSF52129">
    <property type="entry name" value="Caspase-like"/>
    <property type="match status" value="2"/>
</dbReference>
<evidence type="ECO:0000313" key="3">
    <source>
        <dbReference type="Proteomes" id="UP000317835"/>
    </source>
</evidence>
<feature type="domain" description="Peptidase C14 caspase" evidence="1">
    <location>
        <begin position="420"/>
        <end position="606"/>
    </location>
</feature>
<reference evidence="2 3" key="1">
    <citation type="submission" date="2019-02" db="EMBL/GenBank/DDBJ databases">
        <title>Deep-cultivation of Planctomycetes and their phenomic and genomic characterization uncovers novel biology.</title>
        <authorList>
            <person name="Wiegand S."/>
            <person name="Jogler M."/>
            <person name="Boedeker C."/>
            <person name="Pinto D."/>
            <person name="Vollmers J."/>
            <person name="Rivas-Marin E."/>
            <person name="Kohn T."/>
            <person name="Peeters S.H."/>
            <person name="Heuer A."/>
            <person name="Rast P."/>
            <person name="Oberbeckmann S."/>
            <person name="Bunk B."/>
            <person name="Jeske O."/>
            <person name="Meyerdierks A."/>
            <person name="Storesund J.E."/>
            <person name="Kallscheuer N."/>
            <person name="Luecker S."/>
            <person name="Lage O.M."/>
            <person name="Pohl T."/>
            <person name="Merkel B.J."/>
            <person name="Hornburger P."/>
            <person name="Mueller R.-W."/>
            <person name="Bruemmer F."/>
            <person name="Labrenz M."/>
            <person name="Spormann A.M."/>
            <person name="Op den Camp H."/>
            <person name="Overmann J."/>
            <person name="Amann R."/>
            <person name="Jetten M.S.M."/>
            <person name="Mascher T."/>
            <person name="Medema M.H."/>
            <person name="Devos D.P."/>
            <person name="Kaster A.-K."/>
            <person name="Ovreas L."/>
            <person name="Rohde M."/>
            <person name="Galperin M.Y."/>
            <person name="Jogler C."/>
        </authorList>
    </citation>
    <scope>NUCLEOTIDE SEQUENCE [LARGE SCALE GENOMIC DNA]</scope>
    <source>
        <strain evidence="2 3">ElP</strain>
    </source>
</reference>
<keyword evidence="3" id="KW-1185">Reference proteome</keyword>
<dbReference type="Gene3D" id="3.40.50.1460">
    <property type="match status" value="3"/>
</dbReference>
<feature type="domain" description="Peptidase C14 caspase" evidence="1">
    <location>
        <begin position="793"/>
        <end position="922"/>
    </location>
</feature>
<organism evidence="2 3">
    <name type="scientific">Tautonia plasticadhaerens</name>
    <dbReference type="NCBI Taxonomy" id="2527974"/>
    <lineage>
        <taxon>Bacteria</taxon>
        <taxon>Pseudomonadati</taxon>
        <taxon>Planctomycetota</taxon>
        <taxon>Planctomycetia</taxon>
        <taxon>Isosphaerales</taxon>
        <taxon>Isosphaeraceae</taxon>
        <taxon>Tautonia</taxon>
    </lineage>
</organism>